<comment type="caution">
    <text evidence="2">The sequence shown here is derived from an EMBL/GenBank/DDBJ whole genome shotgun (WGS) entry which is preliminary data.</text>
</comment>
<feature type="transmembrane region" description="Helical" evidence="1">
    <location>
        <begin position="73"/>
        <end position="97"/>
    </location>
</feature>
<dbReference type="EMBL" id="AZBU02000006">
    <property type="protein sequence ID" value="TKR72085.1"/>
    <property type="molecule type" value="Genomic_DNA"/>
</dbReference>
<keyword evidence="1" id="KW-0812">Transmembrane</keyword>
<protein>
    <submittedName>
        <fullName evidence="2">Uncharacterized protein</fullName>
    </submittedName>
</protein>
<evidence type="ECO:0000313" key="2">
    <source>
        <dbReference type="EMBL" id="TKR72085.1"/>
    </source>
</evidence>
<dbReference type="Proteomes" id="UP000298663">
    <property type="component" value="Unassembled WGS sequence"/>
</dbReference>
<dbReference type="OrthoDB" id="5870934at2759"/>
<evidence type="ECO:0000256" key="1">
    <source>
        <dbReference type="SAM" id="Phobius"/>
    </source>
</evidence>
<feature type="transmembrane region" description="Helical" evidence="1">
    <location>
        <begin position="23"/>
        <end position="46"/>
    </location>
</feature>
<reference evidence="2 3" key="1">
    <citation type="journal article" date="2015" name="Genome Biol.">
        <title>Comparative genomics of Steinernema reveals deeply conserved gene regulatory networks.</title>
        <authorList>
            <person name="Dillman A.R."/>
            <person name="Macchietto M."/>
            <person name="Porter C.F."/>
            <person name="Rogers A."/>
            <person name="Williams B."/>
            <person name="Antoshechkin I."/>
            <person name="Lee M.M."/>
            <person name="Goodwin Z."/>
            <person name="Lu X."/>
            <person name="Lewis E.E."/>
            <person name="Goodrich-Blair H."/>
            <person name="Stock S.P."/>
            <person name="Adams B.J."/>
            <person name="Sternberg P.W."/>
            <person name="Mortazavi A."/>
        </authorList>
    </citation>
    <scope>NUCLEOTIDE SEQUENCE [LARGE SCALE GENOMIC DNA]</scope>
    <source>
        <strain evidence="2 3">ALL</strain>
    </source>
</reference>
<dbReference type="AlphaFoldDB" id="A0A4V6A0M3"/>
<organism evidence="2 3">
    <name type="scientific">Steinernema carpocapsae</name>
    <name type="common">Entomopathogenic nematode</name>
    <dbReference type="NCBI Taxonomy" id="34508"/>
    <lineage>
        <taxon>Eukaryota</taxon>
        <taxon>Metazoa</taxon>
        <taxon>Ecdysozoa</taxon>
        <taxon>Nematoda</taxon>
        <taxon>Chromadorea</taxon>
        <taxon>Rhabditida</taxon>
        <taxon>Tylenchina</taxon>
        <taxon>Panagrolaimomorpha</taxon>
        <taxon>Strongyloidoidea</taxon>
        <taxon>Steinernematidae</taxon>
        <taxon>Steinernema</taxon>
    </lineage>
</organism>
<keyword evidence="3" id="KW-1185">Reference proteome</keyword>
<proteinExistence type="predicted"/>
<reference evidence="2 3" key="2">
    <citation type="journal article" date="2019" name="G3 (Bethesda)">
        <title>Hybrid Assembly of the Genome of the Entomopathogenic Nematode Steinernema carpocapsae Identifies the X-Chromosome.</title>
        <authorList>
            <person name="Serra L."/>
            <person name="Macchietto M."/>
            <person name="Macias-Munoz A."/>
            <person name="McGill C.J."/>
            <person name="Rodriguez I.M."/>
            <person name="Rodriguez B."/>
            <person name="Murad R."/>
            <person name="Mortazavi A."/>
        </authorList>
    </citation>
    <scope>NUCLEOTIDE SEQUENCE [LARGE SCALE GENOMIC DNA]</scope>
    <source>
        <strain evidence="2 3">ALL</strain>
    </source>
</reference>
<accession>A0A4V6A0M3</accession>
<sequence>MTSTKIMMEDICGPTLKTELKDIGTWILLTYPLIALLLNFFILIFINRNARKTKALGVRDNEKEVKTKKQMTFGVILQSLLPVFSQLPMVTSALFYWSVRSTTRMGL</sequence>
<keyword evidence="1" id="KW-1133">Transmembrane helix</keyword>
<keyword evidence="1" id="KW-0472">Membrane</keyword>
<gene>
    <name evidence="2" type="ORF">L596_019599</name>
</gene>
<name>A0A4V6A0M3_STECR</name>
<evidence type="ECO:0000313" key="3">
    <source>
        <dbReference type="Proteomes" id="UP000298663"/>
    </source>
</evidence>